<dbReference type="InterPro" id="IPR009100">
    <property type="entry name" value="AcylCoA_DH/oxidase_NM_dom_sf"/>
</dbReference>
<sequence length="390" mass="42164">MTTRADTSCKTLTRGELLDQASKLTPILKERAPLTEGLRRVPTETVDDLLASGLHLIGVPRKFGGLDVDYGISLDVGVELAKGCASTSWCYSLWVAHAWLVGFWPLQAQEEIFGASPNVLCSSSLSPGKSTCTPADGGYHLTGRWEFSSGCDSADWIMLGVAGIDQRNWALVPKEDREIVDTWFVSGLRGSGSKDIVVEDAFIPAHRVVEVTTAGDTDLTGWAIHGQDRYRVPIPVLLGWDLVAPMIGVARGMAEEFIAKLTGTTGPGRTADSAAIHLRLSQACAEADAAQALMDLDVAEILRKGREGEPFNALERARFRRDKAFCTQLGLQAVNRLFDLSGGHALFESEPMQRLHRDAQAIAHRDGLIMDLGGQQYGRVALGLQPDGAI</sequence>
<organism evidence="6 7">
    <name type="scientific">Geodia barretti</name>
    <name type="common">Barrett's horny sponge</name>
    <dbReference type="NCBI Taxonomy" id="519541"/>
    <lineage>
        <taxon>Eukaryota</taxon>
        <taxon>Metazoa</taxon>
        <taxon>Porifera</taxon>
        <taxon>Demospongiae</taxon>
        <taxon>Heteroscleromorpha</taxon>
        <taxon>Tetractinellida</taxon>
        <taxon>Astrophorina</taxon>
        <taxon>Geodiidae</taxon>
        <taxon>Geodia</taxon>
    </lineage>
</organism>
<dbReference type="GO" id="GO:0033539">
    <property type="term" value="P:fatty acid beta-oxidation using acyl-CoA dehydrogenase"/>
    <property type="evidence" value="ECO:0007669"/>
    <property type="project" value="TreeGrafter"/>
</dbReference>
<evidence type="ECO:0000313" key="6">
    <source>
        <dbReference type="EMBL" id="CAI8052581.1"/>
    </source>
</evidence>
<dbReference type="Proteomes" id="UP001174909">
    <property type="component" value="Unassembled WGS sequence"/>
</dbReference>
<dbReference type="SUPFAM" id="SSF47203">
    <property type="entry name" value="Acyl-CoA dehydrogenase C-terminal domain-like"/>
    <property type="match status" value="1"/>
</dbReference>
<dbReference type="PANTHER" id="PTHR48083">
    <property type="entry name" value="MEDIUM-CHAIN SPECIFIC ACYL-COA DEHYDROGENASE, MITOCHONDRIAL-RELATED"/>
    <property type="match status" value="1"/>
</dbReference>
<dbReference type="Pfam" id="PF08028">
    <property type="entry name" value="Acyl-CoA_dh_2"/>
    <property type="match status" value="1"/>
</dbReference>
<reference evidence="6" key="1">
    <citation type="submission" date="2023-03" db="EMBL/GenBank/DDBJ databases">
        <authorList>
            <person name="Steffen K."/>
            <person name="Cardenas P."/>
        </authorList>
    </citation>
    <scope>NUCLEOTIDE SEQUENCE</scope>
</reference>
<gene>
    <name evidence="6" type="ORF">GBAR_LOCUS28753</name>
</gene>
<keyword evidence="4" id="KW-0560">Oxidoreductase</keyword>
<comment type="cofactor">
    <cofactor evidence="1">
        <name>FAD</name>
        <dbReference type="ChEBI" id="CHEBI:57692"/>
    </cofactor>
</comment>
<evidence type="ECO:0000256" key="3">
    <source>
        <dbReference type="ARBA" id="ARBA00022827"/>
    </source>
</evidence>
<dbReference type="InterPro" id="IPR036250">
    <property type="entry name" value="AcylCo_DH-like_C"/>
</dbReference>
<evidence type="ECO:0000256" key="2">
    <source>
        <dbReference type="ARBA" id="ARBA00022630"/>
    </source>
</evidence>
<evidence type="ECO:0000256" key="1">
    <source>
        <dbReference type="ARBA" id="ARBA00001974"/>
    </source>
</evidence>
<dbReference type="InterPro" id="IPR013107">
    <property type="entry name" value="Acyl-CoA_DH_C"/>
</dbReference>
<accession>A0AA35TT30</accession>
<dbReference type="Gene3D" id="1.20.140.10">
    <property type="entry name" value="Butyryl-CoA Dehydrogenase, subunit A, domain 3"/>
    <property type="match status" value="1"/>
</dbReference>
<dbReference type="AlphaFoldDB" id="A0AA35TT30"/>
<dbReference type="InterPro" id="IPR046373">
    <property type="entry name" value="Acyl-CoA_Oxase/DH_mid-dom_sf"/>
</dbReference>
<comment type="caution">
    <text evidence="6">The sequence shown here is derived from an EMBL/GenBank/DDBJ whole genome shotgun (WGS) entry which is preliminary data.</text>
</comment>
<dbReference type="PIRSF" id="PIRSF016578">
    <property type="entry name" value="HsaA"/>
    <property type="match status" value="1"/>
</dbReference>
<name>A0AA35TT30_GEOBA</name>
<keyword evidence="3" id="KW-0274">FAD</keyword>
<dbReference type="PANTHER" id="PTHR48083:SF19">
    <property type="entry name" value="FLAVIN-DEPENDENT MONOOXYGENASE, OXYGENASE SUBUNIT HSAA"/>
    <property type="match status" value="1"/>
</dbReference>
<keyword evidence="7" id="KW-1185">Reference proteome</keyword>
<dbReference type="SUPFAM" id="SSF56645">
    <property type="entry name" value="Acyl-CoA dehydrogenase NM domain-like"/>
    <property type="match status" value="1"/>
</dbReference>
<dbReference type="Gene3D" id="2.40.110.10">
    <property type="entry name" value="Butyryl-CoA Dehydrogenase, subunit A, domain 2"/>
    <property type="match status" value="1"/>
</dbReference>
<keyword evidence="2" id="KW-0285">Flavoprotein</keyword>
<dbReference type="GO" id="GO:0005737">
    <property type="term" value="C:cytoplasm"/>
    <property type="evidence" value="ECO:0007669"/>
    <property type="project" value="TreeGrafter"/>
</dbReference>
<evidence type="ECO:0000259" key="5">
    <source>
        <dbReference type="Pfam" id="PF08028"/>
    </source>
</evidence>
<proteinExistence type="predicted"/>
<protein>
    <submittedName>
        <fullName evidence="6">Flavin-dependent monooxygenase, oxygenase subunit HsaA</fullName>
    </submittedName>
</protein>
<keyword evidence="6" id="KW-0503">Monooxygenase</keyword>
<dbReference type="GO" id="GO:0050660">
    <property type="term" value="F:flavin adenine dinucleotide binding"/>
    <property type="evidence" value="ECO:0007669"/>
    <property type="project" value="InterPro"/>
</dbReference>
<dbReference type="Gene3D" id="1.10.540.10">
    <property type="entry name" value="Acyl-CoA dehydrogenase/oxidase, N-terminal domain"/>
    <property type="match status" value="1"/>
</dbReference>
<dbReference type="GO" id="GO:0003995">
    <property type="term" value="F:acyl-CoA dehydrogenase activity"/>
    <property type="evidence" value="ECO:0007669"/>
    <property type="project" value="TreeGrafter"/>
</dbReference>
<evidence type="ECO:0000256" key="4">
    <source>
        <dbReference type="ARBA" id="ARBA00023002"/>
    </source>
</evidence>
<evidence type="ECO:0000313" key="7">
    <source>
        <dbReference type="Proteomes" id="UP001174909"/>
    </source>
</evidence>
<dbReference type="InterPro" id="IPR037069">
    <property type="entry name" value="AcylCoA_DH/ox_N_sf"/>
</dbReference>
<feature type="domain" description="Acyl-CoA dehydrogenase C-terminal" evidence="5">
    <location>
        <begin position="243"/>
        <end position="363"/>
    </location>
</feature>
<dbReference type="EMBL" id="CASHTH010004024">
    <property type="protein sequence ID" value="CAI8052581.1"/>
    <property type="molecule type" value="Genomic_DNA"/>
</dbReference>
<dbReference type="GO" id="GO:0016712">
    <property type="term" value="F:oxidoreductase activity, acting on paired donors, with incorporation or reduction of molecular oxygen, reduced flavin or flavoprotein as one donor, and incorporation of one atom of oxygen"/>
    <property type="evidence" value="ECO:0007669"/>
    <property type="project" value="TreeGrafter"/>
</dbReference>
<dbReference type="InterPro" id="IPR050741">
    <property type="entry name" value="Acyl-CoA_dehydrogenase"/>
</dbReference>